<dbReference type="EMBL" id="JACHOT010000001">
    <property type="protein sequence ID" value="MBB4649622.1"/>
    <property type="molecule type" value="Genomic_DNA"/>
</dbReference>
<protein>
    <submittedName>
        <fullName evidence="1">Uncharacterized protein</fullName>
    </submittedName>
</protein>
<evidence type="ECO:0000313" key="1">
    <source>
        <dbReference type="EMBL" id="MBB4649622.1"/>
    </source>
</evidence>
<keyword evidence="2" id="KW-1185">Reference proteome</keyword>
<accession>A0ABR6KYM0</accession>
<organism evidence="1 2">
    <name type="scientific">Aminobacter niigataensis</name>
    <dbReference type="NCBI Taxonomy" id="83265"/>
    <lineage>
        <taxon>Bacteria</taxon>
        <taxon>Pseudomonadati</taxon>
        <taxon>Pseudomonadota</taxon>
        <taxon>Alphaproteobacteria</taxon>
        <taxon>Hyphomicrobiales</taxon>
        <taxon>Phyllobacteriaceae</taxon>
        <taxon>Aminobacter</taxon>
    </lineage>
</organism>
<comment type="caution">
    <text evidence="1">The sequence shown here is derived from an EMBL/GenBank/DDBJ whole genome shotgun (WGS) entry which is preliminary data.</text>
</comment>
<reference evidence="1 2" key="1">
    <citation type="submission" date="2020-08" db="EMBL/GenBank/DDBJ databases">
        <title>Genomic Encyclopedia of Type Strains, Phase IV (KMG-IV): sequencing the most valuable type-strain genomes for metagenomic binning, comparative biology and taxonomic classification.</title>
        <authorList>
            <person name="Goeker M."/>
        </authorList>
    </citation>
    <scope>NUCLEOTIDE SEQUENCE [LARGE SCALE GENOMIC DNA]</scope>
    <source>
        <strain evidence="1 2">DSM 7050</strain>
    </source>
</reference>
<dbReference type="RefSeq" id="WP_183261533.1">
    <property type="nucleotide sequence ID" value="NZ_BAAAVZ010000003.1"/>
</dbReference>
<proteinExistence type="predicted"/>
<name>A0ABR6KYM0_9HYPH</name>
<dbReference type="Proteomes" id="UP000539538">
    <property type="component" value="Unassembled WGS sequence"/>
</dbReference>
<evidence type="ECO:0000313" key="2">
    <source>
        <dbReference type="Proteomes" id="UP000539538"/>
    </source>
</evidence>
<gene>
    <name evidence="1" type="ORF">GGQ99_001344</name>
</gene>
<sequence>MAIRVRKDGTMWCAAHTEPLVGDTYIGDGLHYEMSVEQGVIVALPMPEHLGHCQWWWANSAPEAADRTFAAPSAGAQGGEM</sequence>